<dbReference type="SUPFAM" id="SSF47598">
    <property type="entry name" value="Ribbon-helix-helix"/>
    <property type="match status" value="1"/>
</dbReference>
<dbReference type="eggNOG" id="COG3609">
    <property type="taxonomic scope" value="Bacteria"/>
</dbReference>
<name>V4PZN8_9CAUL</name>
<dbReference type="OrthoDB" id="9811310at2"/>
<dbReference type="EMBL" id="AWGB01000006">
    <property type="protein sequence ID" value="ESQ93851.1"/>
    <property type="molecule type" value="Genomic_DNA"/>
</dbReference>
<dbReference type="InterPro" id="IPR022789">
    <property type="entry name" value="ParD"/>
</dbReference>
<evidence type="ECO:0000256" key="2">
    <source>
        <dbReference type="ARBA" id="ARBA00022649"/>
    </source>
</evidence>
<gene>
    <name evidence="3" type="ORF">ABENE_03970</name>
</gene>
<dbReference type="AlphaFoldDB" id="V4PZN8"/>
<dbReference type="PANTHER" id="PTHR36582">
    <property type="entry name" value="ANTITOXIN PARD"/>
    <property type="match status" value="1"/>
</dbReference>
<keyword evidence="4" id="KW-1185">Reference proteome</keyword>
<organism evidence="3 4">
    <name type="scientific">Asticcacaulis benevestitus DSM 16100 = ATCC BAA-896</name>
    <dbReference type="NCBI Taxonomy" id="1121022"/>
    <lineage>
        <taxon>Bacteria</taxon>
        <taxon>Pseudomonadati</taxon>
        <taxon>Pseudomonadota</taxon>
        <taxon>Alphaproteobacteria</taxon>
        <taxon>Caulobacterales</taxon>
        <taxon>Caulobacteraceae</taxon>
        <taxon>Asticcacaulis</taxon>
    </lineage>
</organism>
<proteinExistence type="inferred from homology"/>
<keyword evidence="2" id="KW-1277">Toxin-antitoxin system</keyword>
<dbReference type="PANTHER" id="PTHR36582:SF2">
    <property type="entry name" value="ANTITOXIN PARD"/>
    <property type="match status" value="1"/>
</dbReference>
<dbReference type="NCBIfam" id="TIGR02606">
    <property type="entry name" value="antidote_CC2985"/>
    <property type="match status" value="1"/>
</dbReference>
<dbReference type="PATRIC" id="fig|1121022.4.peg.785"/>
<comment type="similarity">
    <text evidence="1">Belongs to the ParD antitoxin family.</text>
</comment>
<evidence type="ECO:0000256" key="1">
    <source>
        <dbReference type="ARBA" id="ARBA00008580"/>
    </source>
</evidence>
<evidence type="ECO:0000313" key="4">
    <source>
        <dbReference type="Proteomes" id="UP000017837"/>
    </source>
</evidence>
<dbReference type="Proteomes" id="UP000017837">
    <property type="component" value="Unassembled WGS sequence"/>
</dbReference>
<dbReference type="GO" id="GO:0006355">
    <property type="term" value="P:regulation of DNA-templated transcription"/>
    <property type="evidence" value="ECO:0007669"/>
    <property type="project" value="InterPro"/>
</dbReference>
<comment type="caution">
    <text evidence="3">The sequence shown here is derived from an EMBL/GenBank/DDBJ whole genome shotgun (WGS) entry which is preliminary data.</text>
</comment>
<protein>
    <recommendedName>
        <fullName evidence="5">Addiction module antitoxin</fullName>
    </recommendedName>
</protein>
<dbReference type="InterPro" id="IPR010985">
    <property type="entry name" value="Ribbon_hlx_hlx"/>
</dbReference>
<accession>V4PZN8</accession>
<dbReference type="Pfam" id="PF03693">
    <property type="entry name" value="ParD_antitoxin"/>
    <property type="match status" value="1"/>
</dbReference>
<evidence type="ECO:0000313" key="3">
    <source>
        <dbReference type="EMBL" id="ESQ93851.1"/>
    </source>
</evidence>
<dbReference type="CDD" id="cd22231">
    <property type="entry name" value="RHH_NikR_HicB-like"/>
    <property type="match status" value="1"/>
</dbReference>
<sequence>MATMNISLPEQMKAWAESQAETGKYSNTSDYVRDLIRRDQERAEKIAAMQAVVTRSIASGISDLSMQDILEKARAHVAANGIAKSA</sequence>
<reference evidence="3 4" key="1">
    <citation type="journal article" date="2014" name="Nature">
        <title>Sequential evolution of bacterial morphology by co-option of a developmental regulator.</title>
        <authorList>
            <person name="Jiang C."/>
            <person name="Brown P.J."/>
            <person name="Ducret A."/>
            <person name="Brun Y.V."/>
        </authorList>
    </citation>
    <scope>NUCLEOTIDE SEQUENCE [LARGE SCALE GENOMIC DNA]</scope>
    <source>
        <strain evidence="3 4">DSM 16100</strain>
    </source>
</reference>
<evidence type="ECO:0008006" key="5">
    <source>
        <dbReference type="Google" id="ProtNLM"/>
    </source>
</evidence>
<dbReference type="Gene3D" id="6.10.10.120">
    <property type="entry name" value="Antitoxin ParD1-like"/>
    <property type="match status" value="1"/>
</dbReference>
<dbReference type="RefSeq" id="WP_018079787.1">
    <property type="nucleotide sequence ID" value="NZ_AQWM01000001.1"/>
</dbReference>
<dbReference type="InterPro" id="IPR038296">
    <property type="entry name" value="ParD_sf"/>
</dbReference>
<dbReference type="STRING" id="1121022.GCA_000376105_00100"/>